<dbReference type="Pfam" id="PF00005">
    <property type="entry name" value="ABC_tran"/>
    <property type="match status" value="1"/>
</dbReference>
<evidence type="ECO:0000256" key="5">
    <source>
        <dbReference type="ARBA" id="ARBA00022970"/>
    </source>
</evidence>
<dbReference type="PANTHER" id="PTHR43820">
    <property type="entry name" value="HIGH-AFFINITY BRANCHED-CHAIN AMINO ACID TRANSPORT ATP-BINDING PROTEIN LIVF"/>
    <property type="match status" value="1"/>
</dbReference>
<dbReference type="EMBL" id="QJRG01000047">
    <property type="protein sequence ID" value="RWU21675.1"/>
    <property type="molecule type" value="Genomic_DNA"/>
</dbReference>
<dbReference type="Gene3D" id="3.40.50.300">
    <property type="entry name" value="P-loop containing nucleotide triphosphate hydrolases"/>
    <property type="match status" value="1"/>
</dbReference>
<evidence type="ECO:0000259" key="6">
    <source>
        <dbReference type="PROSITE" id="PS50893"/>
    </source>
</evidence>
<dbReference type="GO" id="GO:0015807">
    <property type="term" value="P:L-amino acid transport"/>
    <property type="evidence" value="ECO:0007669"/>
    <property type="project" value="TreeGrafter"/>
</dbReference>
<dbReference type="GO" id="GO:0016887">
    <property type="term" value="F:ATP hydrolysis activity"/>
    <property type="evidence" value="ECO:0007669"/>
    <property type="project" value="InterPro"/>
</dbReference>
<dbReference type="AlphaFoldDB" id="A0A443ZRC3"/>
<dbReference type="GO" id="GO:0005524">
    <property type="term" value="F:ATP binding"/>
    <property type="evidence" value="ECO:0007669"/>
    <property type="project" value="UniProtKB-KW"/>
</dbReference>
<evidence type="ECO:0000256" key="1">
    <source>
        <dbReference type="ARBA" id="ARBA00005417"/>
    </source>
</evidence>
<dbReference type="Proteomes" id="UP000288983">
    <property type="component" value="Unassembled WGS sequence"/>
</dbReference>
<dbReference type="InterPro" id="IPR003593">
    <property type="entry name" value="AAA+_ATPase"/>
</dbReference>
<dbReference type="GO" id="GO:0015658">
    <property type="term" value="F:branched-chain amino acid transmembrane transporter activity"/>
    <property type="evidence" value="ECO:0007669"/>
    <property type="project" value="TreeGrafter"/>
</dbReference>
<dbReference type="InterPro" id="IPR027417">
    <property type="entry name" value="P-loop_NTPase"/>
</dbReference>
<keyword evidence="5" id="KW-0029">Amino-acid transport</keyword>
<organism evidence="7 8">
    <name type="scientific">Pseudomonas alkylphenolica</name>
    <dbReference type="NCBI Taxonomy" id="237609"/>
    <lineage>
        <taxon>Bacteria</taxon>
        <taxon>Pseudomonadati</taxon>
        <taxon>Pseudomonadota</taxon>
        <taxon>Gammaproteobacteria</taxon>
        <taxon>Pseudomonadales</taxon>
        <taxon>Pseudomonadaceae</taxon>
        <taxon>Pseudomonas</taxon>
    </lineage>
</organism>
<name>A0A443ZRC3_9PSED</name>
<sequence>MLQLDHVSVDIVRAPILRRVHAELRSGHIIAVVGRNGAGKTTLLRTIMGLVKLKEGQILFEGRDLLRVAAHSRARLGIGYAPQERVMFPTLSIEENLRLPCQVAGMSKAQVDERLEMTLDVVAQLKPMLGRSGAALSGGQGKMAALGRALMIGSKLILLDEPFQGLAPALATEYSNALKNLQLRMPDLCIVVTESNGSLLKDVPDHVLHIERGELSAVTRFATAVGPDTPSYLPLEAHS</sequence>
<dbReference type="OrthoDB" id="9775250at2"/>
<reference evidence="7 8" key="1">
    <citation type="submission" date="2018-06" db="EMBL/GenBank/DDBJ databases">
        <title>Bacteria isolated from soil of Wuhan.</title>
        <authorList>
            <person name="Wei X."/>
            <person name="Chunhua H."/>
        </authorList>
    </citation>
    <scope>NUCLEOTIDE SEQUENCE [LARGE SCALE GENOMIC DNA]</scope>
    <source>
        <strain evidence="8">xwS2</strain>
    </source>
</reference>
<comment type="caution">
    <text evidence="7">The sequence shown here is derived from an EMBL/GenBank/DDBJ whole genome shotgun (WGS) entry which is preliminary data.</text>
</comment>
<keyword evidence="4 7" id="KW-0067">ATP-binding</keyword>
<evidence type="ECO:0000256" key="2">
    <source>
        <dbReference type="ARBA" id="ARBA00022448"/>
    </source>
</evidence>
<accession>A0A443ZRC3</accession>
<feature type="domain" description="ABC transporter" evidence="6">
    <location>
        <begin position="2"/>
        <end position="237"/>
    </location>
</feature>
<evidence type="ECO:0000256" key="3">
    <source>
        <dbReference type="ARBA" id="ARBA00022741"/>
    </source>
</evidence>
<evidence type="ECO:0000313" key="8">
    <source>
        <dbReference type="Proteomes" id="UP000288983"/>
    </source>
</evidence>
<proteinExistence type="inferred from homology"/>
<gene>
    <name evidence="7" type="ORF">DM813_19365</name>
</gene>
<keyword evidence="2" id="KW-0813">Transport</keyword>
<dbReference type="SUPFAM" id="SSF52540">
    <property type="entry name" value="P-loop containing nucleoside triphosphate hydrolases"/>
    <property type="match status" value="1"/>
</dbReference>
<dbReference type="PANTHER" id="PTHR43820:SF5">
    <property type="entry name" value="HIGH-AFFINITY BRANCHED-CHAIN AMINO ACID TRANSPORT ATP-BINDING PROTEIN"/>
    <property type="match status" value="1"/>
</dbReference>
<evidence type="ECO:0000313" key="7">
    <source>
        <dbReference type="EMBL" id="RWU21675.1"/>
    </source>
</evidence>
<protein>
    <submittedName>
        <fullName evidence="7">ABC transporter ATP-binding protein</fullName>
    </submittedName>
</protein>
<dbReference type="SMART" id="SM00382">
    <property type="entry name" value="AAA"/>
    <property type="match status" value="1"/>
</dbReference>
<comment type="similarity">
    <text evidence="1">Belongs to the ABC transporter superfamily.</text>
</comment>
<evidence type="ECO:0000256" key="4">
    <source>
        <dbReference type="ARBA" id="ARBA00022840"/>
    </source>
</evidence>
<keyword evidence="3" id="KW-0547">Nucleotide-binding</keyword>
<dbReference type="PROSITE" id="PS50893">
    <property type="entry name" value="ABC_TRANSPORTER_2"/>
    <property type="match status" value="1"/>
</dbReference>
<dbReference type="InterPro" id="IPR003439">
    <property type="entry name" value="ABC_transporter-like_ATP-bd"/>
</dbReference>
<dbReference type="InterPro" id="IPR052156">
    <property type="entry name" value="BCAA_Transport_ATP-bd_LivF"/>
</dbReference>